<dbReference type="Pfam" id="PF01594">
    <property type="entry name" value="AI-2E_transport"/>
    <property type="match status" value="1"/>
</dbReference>
<name>A0A9Q4C479_9EURY</name>
<dbReference type="PANTHER" id="PTHR21716:SF4">
    <property type="entry name" value="TRANSMEMBRANE PROTEIN 245"/>
    <property type="match status" value="1"/>
</dbReference>
<comment type="subcellular location">
    <subcellularLocation>
        <location evidence="1">Membrane</location>
        <topology evidence="1">Multi-pass membrane protein</topology>
    </subcellularLocation>
</comment>
<comment type="caution">
    <text evidence="7">The sequence shown here is derived from an EMBL/GenBank/DDBJ whole genome shotgun (WGS) entry which is preliminary data.</text>
</comment>
<evidence type="ECO:0000313" key="7">
    <source>
        <dbReference type="EMBL" id="MCX2818654.1"/>
    </source>
</evidence>
<organism evidence="7 8">
    <name type="scientific">Halorutilus salinus</name>
    <dbReference type="NCBI Taxonomy" id="2487751"/>
    <lineage>
        <taxon>Archaea</taxon>
        <taxon>Methanobacteriati</taxon>
        <taxon>Methanobacteriota</taxon>
        <taxon>Stenosarchaea group</taxon>
        <taxon>Halobacteria</taxon>
        <taxon>Halorutilales</taxon>
        <taxon>Halorutilaceae</taxon>
        <taxon>Halorutilus</taxon>
    </lineage>
</organism>
<sequence length="331" mass="35787">MNQRRGFLLLIITVSSLLALLVLLPFVEYIIASVLLGYVLYPMKERLRPYLGESVSSFLPIVLALFLLVVPLTVASVVVVQDAVELSRNIDATFDVTAVEDVVYEYTGDRVDISETLGSAVERIGRALVGSLSQVFGLVSRVLLGTTLFIFLLYYVLKDGEEFVVWSKDVFPLPPEIADRLYDRLGEMTAAVVYGHLLVAVVQSVLTGVGLVAVGVPNALFWTFMMVFLAILPIVGVFFVWGPASVYLALTGEVGAGVALAVYGVTLVSLSDNYLRSYLVDRDMGLNPGVVLVGVLGGIYAMGVIGLFIGPVILGAFKATLAVYKNNYESL</sequence>
<dbReference type="Proteomes" id="UP001149411">
    <property type="component" value="Unassembled WGS sequence"/>
</dbReference>
<protein>
    <submittedName>
        <fullName evidence="7">AI-2E family transporter</fullName>
    </submittedName>
</protein>
<feature type="transmembrane region" description="Helical" evidence="6">
    <location>
        <begin position="219"/>
        <end position="241"/>
    </location>
</feature>
<evidence type="ECO:0000256" key="2">
    <source>
        <dbReference type="ARBA" id="ARBA00009773"/>
    </source>
</evidence>
<dbReference type="EMBL" id="RKLV01000004">
    <property type="protein sequence ID" value="MCX2818654.1"/>
    <property type="molecule type" value="Genomic_DNA"/>
</dbReference>
<evidence type="ECO:0000256" key="1">
    <source>
        <dbReference type="ARBA" id="ARBA00004141"/>
    </source>
</evidence>
<keyword evidence="5 6" id="KW-0472">Membrane</keyword>
<dbReference type="PANTHER" id="PTHR21716">
    <property type="entry name" value="TRANSMEMBRANE PROTEIN"/>
    <property type="match status" value="1"/>
</dbReference>
<proteinExistence type="inferred from homology"/>
<feature type="transmembrane region" description="Helical" evidence="6">
    <location>
        <begin position="247"/>
        <end position="270"/>
    </location>
</feature>
<reference evidence="7" key="1">
    <citation type="submission" date="2022-09" db="EMBL/GenBank/DDBJ databases">
        <title>Haloadaptaus new haloarchaeum isolated from saline soil.</title>
        <authorList>
            <person name="Duran-Viseras A."/>
            <person name="Sanchez-Porro C."/>
            <person name="Ventosa A."/>
        </authorList>
    </citation>
    <scope>NUCLEOTIDE SEQUENCE</scope>
    <source>
        <strain evidence="7">F3-133</strain>
    </source>
</reference>
<feature type="transmembrane region" description="Helical" evidence="6">
    <location>
        <begin position="58"/>
        <end position="80"/>
    </location>
</feature>
<evidence type="ECO:0000256" key="4">
    <source>
        <dbReference type="ARBA" id="ARBA00022989"/>
    </source>
</evidence>
<evidence type="ECO:0000256" key="6">
    <source>
        <dbReference type="SAM" id="Phobius"/>
    </source>
</evidence>
<feature type="transmembrane region" description="Helical" evidence="6">
    <location>
        <begin position="191"/>
        <end position="212"/>
    </location>
</feature>
<accession>A0A9Q4C479</accession>
<evidence type="ECO:0000256" key="5">
    <source>
        <dbReference type="ARBA" id="ARBA00023136"/>
    </source>
</evidence>
<gene>
    <name evidence="7" type="ORF">EGH25_04725</name>
</gene>
<dbReference type="RefSeq" id="WP_266086497.1">
    <property type="nucleotide sequence ID" value="NZ_RKLV01000004.1"/>
</dbReference>
<dbReference type="GO" id="GO:0016020">
    <property type="term" value="C:membrane"/>
    <property type="evidence" value="ECO:0007669"/>
    <property type="project" value="UniProtKB-SubCell"/>
</dbReference>
<keyword evidence="8" id="KW-1185">Reference proteome</keyword>
<comment type="similarity">
    <text evidence="2">Belongs to the autoinducer-2 exporter (AI-2E) (TC 2.A.86) family.</text>
</comment>
<dbReference type="InterPro" id="IPR002549">
    <property type="entry name" value="AI-2E-like"/>
</dbReference>
<keyword evidence="3 6" id="KW-0812">Transmembrane</keyword>
<evidence type="ECO:0000256" key="3">
    <source>
        <dbReference type="ARBA" id="ARBA00022692"/>
    </source>
</evidence>
<feature type="transmembrane region" description="Helical" evidence="6">
    <location>
        <begin position="7"/>
        <end position="38"/>
    </location>
</feature>
<evidence type="ECO:0000313" key="8">
    <source>
        <dbReference type="Proteomes" id="UP001149411"/>
    </source>
</evidence>
<feature type="transmembrane region" description="Helical" evidence="6">
    <location>
        <begin position="290"/>
        <end position="317"/>
    </location>
</feature>
<dbReference type="AlphaFoldDB" id="A0A9Q4C479"/>
<feature type="transmembrane region" description="Helical" evidence="6">
    <location>
        <begin position="135"/>
        <end position="157"/>
    </location>
</feature>
<keyword evidence="4 6" id="KW-1133">Transmembrane helix</keyword>